<dbReference type="EMBL" id="JBHSQW010000014">
    <property type="protein sequence ID" value="MFC5993908.1"/>
    <property type="molecule type" value="Genomic_DNA"/>
</dbReference>
<proteinExistence type="predicted"/>
<organism evidence="10 11">
    <name type="scientific">Pseudonocardia hispaniensis</name>
    <dbReference type="NCBI Taxonomy" id="904933"/>
    <lineage>
        <taxon>Bacteria</taxon>
        <taxon>Bacillati</taxon>
        <taxon>Actinomycetota</taxon>
        <taxon>Actinomycetes</taxon>
        <taxon>Pseudonocardiales</taxon>
        <taxon>Pseudonocardiaceae</taxon>
        <taxon>Pseudonocardia</taxon>
    </lineage>
</organism>
<evidence type="ECO:0000256" key="3">
    <source>
        <dbReference type="ARBA" id="ARBA00022960"/>
    </source>
</evidence>
<feature type="domain" description="L,D-TPase catalytic" evidence="9">
    <location>
        <begin position="105"/>
        <end position="212"/>
    </location>
</feature>
<dbReference type="InterPro" id="IPR005490">
    <property type="entry name" value="LD_TPept_cat_dom"/>
</dbReference>
<feature type="active site" description="Nucleophile" evidence="6">
    <location>
        <position position="188"/>
    </location>
</feature>
<keyword evidence="3 6" id="KW-0133">Cell shape</keyword>
<evidence type="ECO:0000256" key="6">
    <source>
        <dbReference type="PROSITE-ProRule" id="PRU01373"/>
    </source>
</evidence>
<keyword evidence="2 10" id="KW-0808">Transferase</keyword>
<evidence type="ECO:0000256" key="1">
    <source>
        <dbReference type="ARBA" id="ARBA00004752"/>
    </source>
</evidence>
<keyword evidence="4 6" id="KW-0573">Peptidoglycan synthesis</keyword>
<dbReference type="PROSITE" id="PS52029">
    <property type="entry name" value="LD_TPASE"/>
    <property type="match status" value="1"/>
</dbReference>
<evidence type="ECO:0000256" key="4">
    <source>
        <dbReference type="ARBA" id="ARBA00022984"/>
    </source>
</evidence>
<dbReference type="InterPro" id="IPR050979">
    <property type="entry name" value="LD-transpeptidase"/>
</dbReference>
<dbReference type="CDD" id="cd16913">
    <property type="entry name" value="YkuD_like"/>
    <property type="match status" value="1"/>
</dbReference>
<feature type="active site" description="Proton donor/acceptor" evidence="6">
    <location>
        <position position="177"/>
    </location>
</feature>
<evidence type="ECO:0000259" key="9">
    <source>
        <dbReference type="PROSITE" id="PS52029"/>
    </source>
</evidence>
<dbReference type="Gene3D" id="2.40.440.10">
    <property type="entry name" value="L,D-transpeptidase catalytic domain-like"/>
    <property type="match status" value="1"/>
</dbReference>
<dbReference type="Pfam" id="PF03734">
    <property type="entry name" value="YkuD"/>
    <property type="match status" value="1"/>
</dbReference>
<feature type="compositionally biased region" description="Low complexity" evidence="7">
    <location>
        <begin position="27"/>
        <end position="58"/>
    </location>
</feature>
<comment type="pathway">
    <text evidence="1 6">Cell wall biogenesis; peptidoglycan biosynthesis.</text>
</comment>
<evidence type="ECO:0000256" key="5">
    <source>
        <dbReference type="ARBA" id="ARBA00023316"/>
    </source>
</evidence>
<evidence type="ECO:0000313" key="11">
    <source>
        <dbReference type="Proteomes" id="UP001596302"/>
    </source>
</evidence>
<dbReference type="PANTHER" id="PTHR30582:SF33">
    <property type="entry name" value="EXPORTED PROTEIN"/>
    <property type="match status" value="1"/>
</dbReference>
<accession>A0ABW1IZJ9</accession>
<gene>
    <name evidence="10" type="ORF">ACFQE5_06765</name>
</gene>
<dbReference type="SUPFAM" id="SSF141523">
    <property type="entry name" value="L,D-transpeptidase catalytic domain-like"/>
    <property type="match status" value="1"/>
</dbReference>
<sequence length="213" mass="21416">MRAGRMLGLIAVIAAAGLLGGGAAGDLAPSAAAARPAPNGAAPGPAQAPPVTSAAAPSSTPPPAASSAPAAHPASTAPPAFTRAGRAPAASNPAPAAGFPCRPTARACVDLSAKRAWLIRDGVVIHGPVPITHGRPGWRTPPGTFRVTFTNKHHRSSLFDNAPMPYSVFFNGGIAFHEGSLAEQSHGCIHLTRSAAQAFFGSLRPGDLVQVVR</sequence>
<keyword evidence="8" id="KW-0732">Signal</keyword>
<dbReference type="PANTHER" id="PTHR30582">
    <property type="entry name" value="L,D-TRANSPEPTIDASE"/>
    <property type="match status" value="1"/>
</dbReference>
<keyword evidence="5 6" id="KW-0961">Cell wall biogenesis/degradation</keyword>
<comment type="caution">
    <text evidence="10">The sequence shown here is derived from an EMBL/GenBank/DDBJ whole genome shotgun (WGS) entry which is preliminary data.</text>
</comment>
<feature type="region of interest" description="Disordered" evidence="7">
    <location>
        <begin position="27"/>
        <end position="96"/>
    </location>
</feature>
<evidence type="ECO:0000256" key="8">
    <source>
        <dbReference type="SAM" id="SignalP"/>
    </source>
</evidence>
<feature type="chain" id="PRO_5045810694" evidence="8">
    <location>
        <begin position="25"/>
        <end position="213"/>
    </location>
</feature>
<evidence type="ECO:0000256" key="7">
    <source>
        <dbReference type="SAM" id="MobiDB-lite"/>
    </source>
</evidence>
<feature type="compositionally biased region" description="Low complexity" evidence="7">
    <location>
        <begin position="65"/>
        <end position="96"/>
    </location>
</feature>
<evidence type="ECO:0000313" key="10">
    <source>
        <dbReference type="EMBL" id="MFC5993908.1"/>
    </source>
</evidence>
<feature type="signal peptide" evidence="8">
    <location>
        <begin position="1"/>
        <end position="24"/>
    </location>
</feature>
<protein>
    <submittedName>
        <fullName evidence="10">L,D-transpeptidase</fullName>
        <ecNumber evidence="10">2.-.-.-</ecNumber>
    </submittedName>
</protein>
<reference evidence="11" key="1">
    <citation type="journal article" date="2019" name="Int. J. Syst. Evol. Microbiol.">
        <title>The Global Catalogue of Microorganisms (GCM) 10K type strain sequencing project: providing services to taxonomists for standard genome sequencing and annotation.</title>
        <authorList>
            <consortium name="The Broad Institute Genomics Platform"/>
            <consortium name="The Broad Institute Genome Sequencing Center for Infectious Disease"/>
            <person name="Wu L."/>
            <person name="Ma J."/>
        </authorList>
    </citation>
    <scope>NUCLEOTIDE SEQUENCE [LARGE SCALE GENOMIC DNA]</scope>
    <source>
        <strain evidence="11">CCM 8391</strain>
    </source>
</reference>
<dbReference type="InterPro" id="IPR038063">
    <property type="entry name" value="Transpep_catalytic_dom"/>
</dbReference>
<evidence type="ECO:0000256" key="2">
    <source>
        <dbReference type="ARBA" id="ARBA00022679"/>
    </source>
</evidence>
<dbReference type="EC" id="2.-.-.-" evidence="10"/>
<name>A0ABW1IZJ9_9PSEU</name>
<dbReference type="GO" id="GO:0016740">
    <property type="term" value="F:transferase activity"/>
    <property type="evidence" value="ECO:0007669"/>
    <property type="project" value="UniProtKB-KW"/>
</dbReference>
<dbReference type="RefSeq" id="WP_379583948.1">
    <property type="nucleotide sequence ID" value="NZ_JBHSQW010000014.1"/>
</dbReference>
<dbReference type="Proteomes" id="UP001596302">
    <property type="component" value="Unassembled WGS sequence"/>
</dbReference>
<keyword evidence="11" id="KW-1185">Reference proteome</keyword>